<dbReference type="EC" id="2.7.11.1" evidence="1"/>
<dbReference type="GO" id="GO:0004674">
    <property type="term" value="F:protein serine/threonine kinase activity"/>
    <property type="evidence" value="ECO:0007669"/>
    <property type="project" value="UniProtKB-EC"/>
</dbReference>
<protein>
    <recommendedName>
        <fullName evidence="1">non-specific serine/threonine protein kinase</fullName>
        <ecNumber evidence="1">2.7.11.1</ecNumber>
    </recommendedName>
</protein>
<reference evidence="5 6" key="1">
    <citation type="submission" date="2019-04" db="EMBL/GenBank/DDBJ databases">
        <authorList>
            <consortium name="DOE Joint Genome Institute"/>
            <person name="Mondo S."/>
            <person name="Kjaerbolling I."/>
            <person name="Vesth T."/>
            <person name="Frisvad J.C."/>
            <person name="Nybo J.L."/>
            <person name="Theobald S."/>
            <person name="Kildgaard S."/>
            <person name="Isbrandt T."/>
            <person name="Kuo A."/>
            <person name="Sato A."/>
            <person name="Lyhne E.K."/>
            <person name="Kogle M.E."/>
            <person name="Wiebenga A."/>
            <person name="Kun R.S."/>
            <person name="Lubbers R.J."/>
            <person name="Makela M.R."/>
            <person name="Barry K."/>
            <person name="Chovatia M."/>
            <person name="Clum A."/>
            <person name="Daum C."/>
            <person name="Haridas S."/>
            <person name="He G."/>
            <person name="LaButti K."/>
            <person name="Lipzen A."/>
            <person name="Riley R."/>
            <person name="Salamov A."/>
            <person name="Simmons B.A."/>
            <person name="Magnuson J.K."/>
            <person name="Henrissat B."/>
            <person name="Mortensen U.H."/>
            <person name="Larsen T.O."/>
            <person name="Devries R.P."/>
            <person name="Grigoriev I.V."/>
            <person name="Machida M."/>
            <person name="Baker S.E."/>
            <person name="Andersen M.R."/>
            <person name="Cantor M.N."/>
            <person name="Hua S.X."/>
        </authorList>
    </citation>
    <scope>NUCLEOTIDE SEQUENCE [LARGE SCALE GENOMIC DNA]</scope>
    <source>
        <strain evidence="5 6">CBS 119388</strain>
    </source>
</reference>
<accession>A0A5N7DFD6</accession>
<dbReference type="CDD" id="cd05120">
    <property type="entry name" value="APH_ChoK_like"/>
    <property type="match status" value="1"/>
</dbReference>
<dbReference type="Gene3D" id="3.90.1200.10">
    <property type="match status" value="1"/>
</dbReference>
<dbReference type="InterPro" id="IPR008266">
    <property type="entry name" value="Tyr_kinase_AS"/>
</dbReference>
<comment type="catalytic activity">
    <reaction evidence="2">
        <text>L-threonyl-[protein] + ATP = O-phospho-L-threonyl-[protein] + ADP + H(+)</text>
        <dbReference type="Rhea" id="RHEA:46608"/>
        <dbReference type="Rhea" id="RHEA-COMP:11060"/>
        <dbReference type="Rhea" id="RHEA-COMP:11605"/>
        <dbReference type="ChEBI" id="CHEBI:15378"/>
        <dbReference type="ChEBI" id="CHEBI:30013"/>
        <dbReference type="ChEBI" id="CHEBI:30616"/>
        <dbReference type="ChEBI" id="CHEBI:61977"/>
        <dbReference type="ChEBI" id="CHEBI:456216"/>
        <dbReference type="EC" id="2.7.11.1"/>
    </reaction>
</comment>
<evidence type="ECO:0000259" key="4">
    <source>
        <dbReference type="Pfam" id="PF01636"/>
    </source>
</evidence>
<dbReference type="PROSITE" id="PS00109">
    <property type="entry name" value="PROTEIN_KINASE_TYR"/>
    <property type="match status" value="1"/>
</dbReference>
<evidence type="ECO:0000313" key="5">
    <source>
        <dbReference type="EMBL" id="KAE8404989.1"/>
    </source>
</evidence>
<keyword evidence="6" id="KW-1185">Reference proteome</keyword>
<dbReference type="RefSeq" id="XP_031942308.1">
    <property type="nucleotide sequence ID" value="XM_032089394.1"/>
</dbReference>
<keyword evidence="5" id="KW-0418">Kinase</keyword>
<dbReference type="InterPro" id="IPR011009">
    <property type="entry name" value="Kinase-like_dom_sf"/>
</dbReference>
<dbReference type="InterPro" id="IPR002575">
    <property type="entry name" value="Aminoglycoside_PTrfase"/>
</dbReference>
<accession>A0A5N6I0N6</accession>
<gene>
    <name evidence="5" type="ORF">BDV37DRAFT_293370</name>
</gene>
<dbReference type="PANTHER" id="PTHR21310">
    <property type="entry name" value="AMINOGLYCOSIDE PHOSPHOTRANSFERASE-RELATED-RELATED"/>
    <property type="match status" value="1"/>
</dbReference>
<dbReference type="SUPFAM" id="SSF56112">
    <property type="entry name" value="Protein kinase-like (PK-like)"/>
    <property type="match status" value="1"/>
</dbReference>
<name>A0A5N7DFD6_9EURO</name>
<sequence length="293" mass="33661">MEDINHSTGIPYQWRNLRIGERYIRVEKMLFPCPPTVDVFTFPPNKQVIKVLDKQMARVVLEHDFSYVSKSGYGIRTSEAEAMKLVFQHTSVPVPKVLVTRFDGDDGNIHMTMVPGTCLEAKWDKLGVETKKSVCLQIWDMISKWREIPRPPKLEGLFQCAADGSPSRDPLLEDLKSPPQPLTSDSKLRARIYERYLNCGGLRYEHELPNMLPHSNQSVFTHGDIAARNIMVDDQNAVTGILDWEYAGWYPDYWEYAQIMNPAFYGDFQDWMARTAPQTWGLDGINAARKVLF</sequence>
<comment type="catalytic activity">
    <reaction evidence="3">
        <text>L-seryl-[protein] + ATP = O-phospho-L-seryl-[protein] + ADP + H(+)</text>
        <dbReference type="Rhea" id="RHEA:17989"/>
        <dbReference type="Rhea" id="RHEA-COMP:9863"/>
        <dbReference type="Rhea" id="RHEA-COMP:11604"/>
        <dbReference type="ChEBI" id="CHEBI:15378"/>
        <dbReference type="ChEBI" id="CHEBI:29999"/>
        <dbReference type="ChEBI" id="CHEBI:30616"/>
        <dbReference type="ChEBI" id="CHEBI:83421"/>
        <dbReference type="ChEBI" id="CHEBI:456216"/>
        <dbReference type="EC" id="2.7.11.1"/>
    </reaction>
</comment>
<dbReference type="AlphaFoldDB" id="A0A5N7DFD6"/>
<dbReference type="OrthoDB" id="2906425at2759"/>
<evidence type="ECO:0000256" key="1">
    <source>
        <dbReference type="ARBA" id="ARBA00012513"/>
    </source>
</evidence>
<dbReference type="GeneID" id="43674085"/>
<feature type="domain" description="Aminoglycoside phosphotransferase" evidence="4">
    <location>
        <begin position="79"/>
        <end position="270"/>
    </location>
</feature>
<dbReference type="PANTHER" id="PTHR21310:SF15">
    <property type="entry name" value="AMINOGLYCOSIDE PHOSPHOTRANSFERASE DOMAIN-CONTAINING PROTEIN"/>
    <property type="match status" value="1"/>
</dbReference>
<proteinExistence type="predicted"/>
<dbReference type="Pfam" id="PF01636">
    <property type="entry name" value="APH"/>
    <property type="match status" value="1"/>
</dbReference>
<organism evidence="5 6">
    <name type="scientific">Aspergillus pseudonomiae</name>
    <dbReference type="NCBI Taxonomy" id="1506151"/>
    <lineage>
        <taxon>Eukaryota</taxon>
        <taxon>Fungi</taxon>
        <taxon>Dikarya</taxon>
        <taxon>Ascomycota</taxon>
        <taxon>Pezizomycotina</taxon>
        <taxon>Eurotiomycetes</taxon>
        <taxon>Eurotiomycetidae</taxon>
        <taxon>Eurotiales</taxon>
        <taxon>Aspergillaceae</taxon>
        <taxon>Aspergillus</taxon>
        <taxon>Aspergillus subgen. Circumdati</taxon>
    </lineage>
</organism>
<evidence type="ECO:0000256" key="3">
    <source>
        <dbReference type="ARBA" id="ARBA00048679"/>
    </source>
</evidence>
<dbReference type="Proteomes" id="UP000325579">
    <property type="component" value="Unassembled WGS sequence"/>
</dbReference>
<keyword evidence="5" id="KW-0808">Transferase</keyword>
<dbReference type="EMBL" id="ML736763">
    <property type="protein sequence ID" value="KAE8404989.1"/>
    <property type="molecule type" value="Genomic_DNA"/>
</dbReference>
<evidence type="ECO:0000256" key="2">
    <source>
        <dbReference type="ARBA" id="ARBA00047899"/>
    </source>
</evidence>
<evidence type="ECO:0000313" key="6">
    <source>
        <dbReference type="Proteomes" id="UP000325579"/>
    </source>
</evidence>
<dbReference type="InterPro" id="IPR051678">
    <property type="entry name" value="AGP_Transferase"/>
</dbReference>